<accession>A0A327NR47</accession>
<keyword evidence="1" id="KW-0808">Transferase</keyword>
<protein>
    <submittedName>
        <fullName evidence="1">Dephospho-CoA kinase</fullName>
    </submittedName>
</protein>
<dbReference type="RefSeq" id="WP_111347546.1">
    <property type="nucleotide sequence ID" value="NZ_QLII01000001.1"/>
</dbReference>
<keyword evidence="2" id="KW-1185">Reference proteome</keyword>
<sequence>MESTHSTKLNEMQLFMIKQFDRPLAPEQQIEIKKMLSDYFARLVDEEIDRIWDERGLTSCPSQAGR</sequence>
<dbReference type="OrthoDB" id="964956at2"/>
<dbReference type="GO" id="GO:0016301">
    <property type="term" value="F:kinase activity"/>
    <property type="evidence" value="ECO:0007669"/>
    <property type="project" value="UniProtKB-KW"/>
</dbReference>
<evidence type="ECO:0000313" key="1">
    <source>
        <dbReference type="EMBL" id="RAI77205.1"/>
    </source>
</evidence>
<organism evidence="1 2">
    <name type="scientific">Spirosoma telluris</name>
    <dbReference type="NCBI Taxonomy" id="2183553"/>
    <lineage>
        <taxon>Bacteria</taxon>
        <taxon>Pseudomonadati</taxon>
        <taxon>Bacteroidota</taxon>
        <taxon>Cytophagia</taxon>
        <taxon>Cytophagales</taxon>
        <taxon>Cytophagaceae</taxon>
        <taxon>Spirosoma</taxon>
    </lineage>
</organism>
<evidence type="ECO:0000313" key="2">
    <source>
        <dbReference type="Proteomes" id="UP000249016"/>
    </source>
</evidence>
<dbReference type="Proteomes" id="UP000249016">
    <property type="component" value="Unassembled WGS sequence"/>
</dbReference>
<name>A0A327NR47_9BACT</name>
<dbReference type="EMBL" id="QLII01000001">
    <property type="protein sequence ID" value="RAI77205.1"/>
    <property type="molecule type" value="Genomic_DNA"/>
</dbReference>
<keyword evidence="1" id="KW-0418">Kinase</keyword>
<reference evidence="1 2" key="1">
    <citation type="submission" date="2018-06" db="EMBL/GenBank/DDBJ databases">
        <title>Spirosoma sp. HMF3257 Genome sequencing and assembly.</title>
        <authorList>
            <person name="Kang H."/>
            <person name="Cha I."/>
            <person name="Kim H."/>
            <person name="Kang J."/>
            <person name="Joh K."/>
        </authorList>
    </citation>
    <scope>NUCLEOTIDE SEQUENCE [LARGE SCALE GENOMIC DNA]</scope>
    <source>
        <strain evidence="1 2">HMF3257</strain>
    </source>
</reference>
<gene>
    <name evidence="1" type="ORF">HMF3257_28895</name>
</gene>
<dbReference type="AlphaFoldDB" id="A0A327NR47"/>
<proteinExistence type="predicted"/>
<comment type="caution">
    <text evidence="1">The sequence shown here is derived from an EMBL/GenBank/DDBJ whole genome shotgun (WGS) entry which is preliminary data.</text>
</comment>